<proteinExistence type="predicted"/>
<feature type="transmembrane region" description="Helical" evidence="1">
    <location>
        <begin position="12"/>
        <end position="34"/>
    </location>
</feature>
<reference evidence="2 3" key="1">
    <citation type="journal article" date="2015" name="Stand. Genomic Sci.">
        <title>Genomic Encyclopedia of Bacterial and Archaeal Type Strains, Phase III: the genomes of soil and plant-associated and newly described type strains.</title>
        <authorList>
            <person name="Whitman W.B."/>
            <person name="Woyke T."/>
            <person name="Klenk H.P."/>
            <person name="Zhou Y."/>
            <person name="Lilburn T.G."/>
            <person name="Beck B.J."/>
            <person name="De Vos P."/>
            <person name="Vandamme P."/>
            <person name="Eisen J.A."/>
            <person name="Garrity G."/>
            <person name="Hugenholtz P."/>
            <person name="Kyrpides N.C."/>
        </authorList>
    </citation>
    <scope>NUCLEOTIDE SEQUENCE [LARGE SCALE GENOMIC DNA]</scope>
    <source>
        <strain evidence="2 3">CGMCC 1.10821</strain>
    </source>
</reference>
<dbReference type="RefSeq" id="WP_144900095.1">
    <property type="nucleotide sequence ID" value="NZ_VLKN01000006.1"/>
</dbReference>
<sequence length="238" mass="26576">MASTGMQVRSGVWGTGAWPWVLLLLSVAVLGFWVPYFSRLTNAQGLAHLHVLAMLAWLGMLIAQPMLIRGRQLVWHRRIGKVSYAVVPLLVISALALAQLRIREASPQALPIQQFILYLGLSASMMFVLIWGLGIRYRRNAALHARFMVGTMLTLIDPSLVRVMIFWVPGVPPPMYQWITFGLIYAILALLIALDRRAPRGRPVFPTLLGLFVVLHASILLVPGTAAWQRFASWYAAL</sequence>
<keyword evidence="1" id="KW-0812">Transmembrane</keyword>
<dbReference type="Proteomes" id="UP000315167">
    <property type="component" value="Unassembled WGS sequence"/>
</dbReference>
<dbReference type="AlphaFoldDB" id="A0A562L017"/>
<evidence type="ECO:0000256" key="1">
    <source>
        <dbReference type="SAM" id="Phobius"/>
    </source>
</evidence>
<feature type="transmembrane region" description="Helical" evidence="1">
    <location>
        <begin position="175"/>
        <end position="194"/>
    </location>
</feature>
<feature type="transmembrane region" description="Helical" evidence="1">
    <location>
        <begin position="147"/>
        <end position="169"/>
    </location>
</feature>
<dbReference type="EMBL" id="VLKN01000006">
    <property type="protein sequence ID" value="TWI00982.1"/>
    <property type="molecule type" value="Genomic_DNA"/>
</dbReference>
<evidence type="ECO:0000313" key="3">
    <source>
        <dbReference type="Proteomes" id="UP000315167"/>
    </source>
</evidence>
<accession>A0A562L017</accession>
<protein>
    <submittedName>
        <fullName evidence="2">Uncharacterized protein</fullName>
    </submittedName>
</protein>
<dbReference type="OrthoDB" id="822156at2"/>
<evidence type="ECO:0000313" key="2">
    <source>
        <dbReference type="EMBL" id="TWI00982.1"/>
    </source>
</evidence>
<gene>
    <name evidence="2" type="ORF">IP90_02604</name>
</gene>
<keyword evidence="1" id="KW-1133">Transmembrane helix</keyword>
<feature type="transmembrane region" description="Helical" evidence="1">
    <location>
        <begin position="115"/>
        <end position="135"/>
    </location>
</feature>
<organism evidence="2 3">
    <name type="scientific">Luteimonas cucumeris</name>
    <dbReference type="NCBI Taxonomy" id="985012"/>
    <lineage>
        <taxon>Bacteria</taxon>
        <taxon>Pseudomonadati</taxon>
        <taxon>Pseudomonadota</taxon>
        <taxon>Gammaproteobacteria</taxon>
        <taxon>Lysobacterales</taxon>
        <taxon>Lysobacteraceae</taxon>
        <taxon>Luteimonas</taxon>
    </lineage>
</organism>
<comment type="caution">
    <text evidence="2">The sequence shown here is derived from an EMBL/GenBank/DDBJ whole genome shotgun (WGS) entry which is preliminary data.</text>
</comment>
<keyword evidence="3" id="KW-1185">Reference proteome</keyword>
<feature type="transmembrane region" description="Helical" evidence="1">
    <location>
        <begin position="206"/>
        <end position="228"/>
    </location>
</feature>
<feature type="transmembrane region" description="Helical" evidence="1">
    <location>
        <begin position="46"/>
        <end position="63"/>
    </location>
</feature>
<feature type="transmembrane region" description="Helical" evidence="1">
    <location>
        <begin position="84"/>
        <end position="103"/>
    </location>
</feature>
<keyword evidence="1" id="KW-0472">Membrane</keyword>
<name>A0A562L017_9GAMM</name>